<dbReference type="InterPro" id="IPR029063">
    <property type="entry name" value="SAM-dependent_MTases_sf"/>
</dbReference>
<evidence type="ECO:0000313" key="2">
    <source>
        <dbReference type="Proteomes" id="UP000813018"/>
    </source>
</evidence>
<dbReference type="RefSeq" id="WP_219877545.1">
    <property type="nucleotide sequence ID" value="NZ_JAHYXK010000008.1"/>
</dbReference>
<dbReference type="SUPFAM" id="SSF53335">
    <property type="entry name" value="S-adenosyl-L-methionine-dependent methyltransferases"/>
    <property type="match status" value="1"/>
</dbReference>
<evidence type="ECO:0000313" key="1">
    <source>
        <dbReference type="EMBL" id="MBW7467667.1"/>
    </source>
</evidence>
<accession>A0ABS7CVZ0</accession>
<keyword evidence="1" id="KW-0808">Transferase</keyword>
<dbReference type="GO" id="GO:0032259">
    <property type="term" value="P:methylation"/>
    <property type="evidence" value="ECO:0007669"/>
    <property type="project" value="UniProtKB-KW"/>
</dbReference>
<dbReference type="Pfam" id="PF13578">
    <property type="entry name" value="Methyltransf_24"/>
    <property type="match status" value="1"/>
</dbReference>
<dbReference type="EMBL" id="JAHYXK010000008">
    <property type="protein sequence ID" value="MBW7467667.1"/>
    <property type="molecule type" value="Genomic_DNA"/>
</dbReference>
<dbReference type="Proteomes" id="UP000813018">
    <property type="component" value="Unassembled WGS sequence"/>
</dbReference>
<dbReference type="GO" id="GO:0008168">
    <property type="term" value="F:methyltransferase activity"/>
    <property type="evidence" value="ECO:0007669"/>
    <property type="project" value="UniProtKB-KW"/>
</dbReference>
<keyword evidence="1" id="KW-0489">Methyltransferase</keyword>
<organism evidence="1 2">
    <name type="scientific">Pontibacter aydingkolensis</name>
    <dbReference type="NCBI Taxonomy" id="1911536"/>
    <lineage>
        <taxon>Bacteria</taxon>
        <taxon>Pseudomonadati</taxon>
        <taxon>Bacteroidota</taxon>
        <taxon>Cytophagia</taxon>
        <taxon>Cytophagales</taxon>
        <taxon>Hymenobacteraceae</taxon>
        <taxon>Pontibacter</taxon>
    </lineage>
</organism>
<keyword evidence="2" id="KW-1185">Reference proteome</keyword>
<protein>
    <submittedName>
        <fullName evidence="1">Class I SAM-dependent methyltransferase</fullName>
    </submittedName>
</protein>
<comment type="caution">
    <text evidence="1">The sequence shown here is derived from an EMBL/GenBank/DDBJ whole genome shotgun (WGS) entry which is preliminary data.</text>
</comment>
<reference evidence="1 2" key="1">
    <citation type="journal article" date="2016" name="Int. J. Syst. Evol. Microbiol.">
        <title>Pontibacter aydingkolensis sp. nov., isolated from soil of a salt lake.</title>
        <authorList>
            <person name="Osman G."/>
            <person name="Zhang T."/>
            <person name="Lou K."/>
            <person name="Gao Y."/>
            <person name="Chang W."/>
            <person name="Lin Q."/>
            <person name="Yang H.M."/>
            <person name="Huo X.D."/>
            <person name="Wang N."/>
        </authorList>
    </citation>
    <scope>NUCLEOTIDE SEQUENCE [LARGE SCALE GENOMIC DNA]</scope>
    <source>
        <strain evidence="1 2">KACC 19255</strain>
    </source>
</reference>
<dbReference type="Gene3D" id="3.40.50.150">
    <property type="entry name" value="Vaccinia Virus protein VP39"/>
    <property type="match status" value="1"/>
</dbReference>
<sequence>MKKHWNFSYFFSKIQNKYLSKKLGESPWLPYNCVLFLKQYLKKTDVFLETGSGNSTIWFSKLVQKIISIEHNSEWFNLVTKRIAKSGKDNIEYYLESNEFTDNTNNVPYVKRVASFPDASFDVILVDGKHRSQIAHLALKKIRKPGLIVIDNAERYLVIDSKLPEGIRNISQMTPDWKEFSEITQQYRKVVFSDGISSSILFFIHAD</sequence>
<gene>
    <name evidence="1" type="ORF">K0O23_11365</name>
</gene>
<name>A0ABS7CVZ0_9BACT</name>
<proteinExistence type="predicted"/>